<evidence type="ECO:0000313" key="2">
    <source>
        <dbReference type="EMBL" id="MED1569712.1"/>
    </source>
</evidence>
<sequence>MKIEVWSDFVCPFCYIGKRRLEMALEQFPHRDDVQVEFKSFELDPNTPIYSGTSISEVIAAKYGISVEEANRNNIQIGNHAASIGLSFNFEEMKPTNTFDAHRLAKFAKDQGKEKEIIENLLFAYFTESRNLSDAETLSTIAETSGLDKKEALNVINNKNAYANEVRIDEAIAQQYKITGVPYFIVNQKYAISGAQPLETFVGALQQVWEEENPKSEPQNLSINSTTDAYCTDGSCSIPPKE</sequence>
<dbReference type="SUPFAM" id="SSF52833">
    <property type="entry name" value="Thioredoxin-like"/>
    <property type="match status" value="1"/>
</dbReference>
<comment type="caution">
    <text evidence="2">The sequence shown here is derived from an EMBL/GenBank/DDBJ whole genome shotgun (WGS) entry which is preliminary data.</text>
</comment>
<organism evidence="2 3">
    <name type="scientific">Bacillus paramycoides</name>
    <dbReference type="NCBI Taxonomy" id="2026194"/>
    <lineage>
        <taxon>Bacteria</taxon>
        <taxon>Bacillati</taxon>
        <taxon>Bacillota</taxon>
        <taxon>Bacilli</taxon>
        <taxon>Bacillales</taxon>
        <taxon>Bacillaceae</taxon>
        <taxon>Bacillus</taxon>
        <taxon>Bacillus cereus group</taxon>
    </lineage>
</organism>
<dbReference type="PANTHER" id="PTHR13887:SF41">
    <property type="entry name" value="THIOREDOXIN SUPERFAMILY PROTEIN"/>
    <property type="match status" value="1"/>
</dbReference>
<dbReference type="InterPro" id="IPR036249">
    <property type="entry name" value="Thioredoxin-like_sf"/>
</dbReference>
<protein>
    <submittedName>
        <fullName evidence="2">DsbA family oxidoreductase</fullName>
    </submittedName>
</protein>
<keyword evidence="3" id="KW-1185">Reference proteome</keyword>
<evidence type="ECO:0000259" key="1">
    <source>
        <dbReference type="Pfam" id="PF01323"/>
    </source>
</evidence>
<proteinExistence type="predicted"/>
<reference evidence="2 3" key="1">
    <citation type="submission" date="2023-03" db="EMBL/GenBank/DDBJ databases">
        <title>Bacillus Genome Sequencing.</title>
        <authorList>
            <person name="Dunlap C."/>
        </authorList>
    </citation>
    <scope>NUCLEOTIDE SEQUENCE [LARGE SCALE GENOMIC DNA]</scope>
    <source>
        <strain evidence="2 3">B-615</strain>
    </source>
</reference>
<accession>A0ABU6N3Q1</accession>
<dbReference type="EMBL" id="JARMDB010000058">
    <property type="protein sequence ID" value="MED1569712.1"/>
    <property type="molecule type" value="Genomic_DNA"/>
</dbReference>
<dbReference type="Pfam" id="PF01323">
    <property type="entry name" value="DSBA"/>
    <property type="match status" value="1"/>
</dbReference>
<feature type="domain" description="DSBA-like thioredoxin" evidence="1">
    <location>
        <begin position="3"/>
        <end position="206"/>
    </location>
</feature>
<dbReference type="PANTHER" id="PTHR13887">
    <property type="entry name" value="GLUTATHIONE S-TRANSFERASE KAPPA"/>
    <property type="match status" value="1"/>
</dbReference>
<dbReference type="Proteomes" id="UP001309448">
    <property type="component" value="Unassembled WGS sequence"/>
</dbReference>
<gene>
    <name evidence="2" type="ORF">P4U88_28760</name>
</gene>
<dbReference type="Gene3D" id="3.40.30.10">
    <property type="entry name" value="Glutaredoxin"/>
    <property type="match status" value="1"/>
</dbReference>
<evidence type="ECO:0000313" key="3">
    <source>
        <dbReference type="Proteomes" id="UP001309448"/>
    </source>
</evidence>
<dbReference type="InterPro" id="IPR001853">
    <property type="entry name" value="DSBA-like_thioredoxin_dom"/>
</dbReference>
<name>A0ABU6N3Q1_9BACI</name>
<dbReference type="CDD" id="cd03024">
    <property type="entry name" value="DsbA_FrnE"/>
    <property type="match status" value="1"/>
</dbReference>
<dbReference type="RefSeq" id="WP_327904088.1">
    <property type="nucleotide sequence ID" value="NZ_JARLXY010000042.1"/>
</dbReference>